<name>A0A9D5AT88_PEA</name>
<dbReference type="EMBL" id="JAMSHJ010000004">
    <property type="protein sequence ID" value="KAI5420908.1"/>
    <property type="molecule type" value="Genomic_DNA"/>
</dbReference>
<dbReference type="GO" id="GO:0003723">
    <property type="term" value="F:RNA binding"/>
    <property type="evidence" value="ECO:0007669"/>
    <property type="project" value="InterPro"/>
</dbReference>
<dbReference type="GO" id="GO:0005737">
    <property type="term" value="C:cytoplasm"/>
    <property type="evidence" value="ECO:0007669"/>
    <property type="project" value="TreeGrafter"/>
</dbReference>
<dbReference type="InterPro" id="IPR016024">
    <property type="entry name" value="ARM-type_fold"/>
</dbReference>
<gene>
    <name evidence="2" type="ORF">KIW84_044664</name>
</gene>
<dbReference type="SUPFAM" id="SSF48371">
    <property type="entry name" value="ARM repeat"/>
    <property type="match status" value="1"/>
</dbReference>
<reference evidence="2 3" key="1">
    <citation type="journal article" date="2022" name="Nat. Genet.">
        <title>Improved pea reference genome and pan-genome highlight genomic features and evolutionary characteristics.</title>
        <authorList>
            <person name="Yang T."/>
            <person name="Liu R."/>
            <person name="Luo Y."/>
            <person name="Hu S."/>
            <person name="Wang D."/>
            <person name="Wang C."/>
            <person name="Pandey M.K."/>
            <person name="Ge S."/>
            <person name="Xu Q."/>
            <person name="Li N."/>
            <person name="Li G."/>
            <person name="Huang Y."/>
            <person name="Saxena R.K."/>
            <person name="Ji Y."/>
            <person name="Li M."/>
            <person name="Yan X."/>
            <person name="He Y."/>
            <person name="Liu Y."/>
            <person name="Wang X."/>
            <person name="Xiang C."/>
            <person name="Varshney R.K."/>
            <person name="Ding H."/>
            <person name="Gao S."/>
            <person name="Zong X."/>
        </authorList>
    </citation>
    <scope>NUCLEOTIDE SEQUENCE [LARGE SCALE GENOMIC DNA]</scope>
    <source>
        <strain evidence="2 3">cv. Zhongwan 6</strain>
    </source>
</reference>
<dbReference type="AlphaFoldDB" id="A0A9D5AT88"/>
<dbReference type="PANTHER" id="PTHR12839:SF7">
    <property type="entry name" value="REGULATOR OF NONSENSE TRANSCRIPTS 2"/>
    <property type="match status" value="1"/>
</dbReference>
<feature type="domain" description="MIF4G" evidence="1">
    <location>
        <begin position="2"/>
        <end position="126"/>
    </location>
</feature>
<accession>A0A9D5AT88</accession>
<evidence type="ECO:0000313" key="2">
    <source>
        <dbReference type="EMBL" id="KAI5420908.1"/>
    </source>
</evidence>
<dbReference type="Pfam" id="PF02854">
    <property type="entry name" value="MIF4G"/>
    <property type="match status" value="1"/>
</dbReference>
<organism evidence="2 3">
    <name type="scientific">Pisum sativum</name>
    <name type="common">Garden pea</name>
    <name type="synonym">Lathyrus oleraceus</name>
    <dbReference type="NCBI Taxonomy" id="3888"/>
    <lineage>
        <taxon>Eukaryota</taxon>
        <taxon>Viridiplantae</taxon>
        <taxon>Streptophyta</taxon>
        <taxon>Embryophyta</taxon>
        <taxon>Tracheophyta</taxon>
        <taxon>Spermatophyta</taxon>
        <taxon>Magnoliopsida</taxon>
        <taxon>eudicotyledons</taxon>
        <taxon>Gunneridae</taxon>
        <taxon>Pentapetalae</taxon>
        <taxon>rosids</taxon>
        <taxon>fabids</taxon>
        <taxon>Fabales</taxon>
        <taxon>Fabaceae</taxon>
        <taxon>Papilionoideae</taxon>
        <taxon>50 kb inversion clade</taxon>
        <taxon>NPAAA clade</taxon>
        <taxon>Hologalegina</taxon>
        <taxon>IRL clade</taxon>
        <taxon>Fabeae</taxon>
        <taxon>Lathyrus</taxon>
    </lineage>
</organism>
<proteinExistence type="predicted"/>
<dbReference type="Gramene" id="Psat04G0466400-T1">
    <property type="protein sequence ID" value="KAI5420908.1"/>
    <property type="gene ID" value="KIW84_044664"/>
</dbReference>
<sequence length="303" mass="35100">MKDVSSLLLQMLEEEFNFLMNKKDQMNIETKIWNIRFIGELCKFKVAPAGLVFTCLKACLDDFSHHNIDVACNLLKTCGRFLYRSPETSIRMSNMLEILMRLKNVKNLDPRHSTLVENAYYLFKPPERSARVAKVCPPLHQHIRKLLFSGLDNSTIKHVLRQLRKLPWSDYEPYLLKCFMKETAILPLKKSNPELPELLAQFSSGIAGAGLVVMRKRRNIEKGKPEEEDKERTEDEFRKGSGDVTVQIAAGENQHYRRSLREKVNLNLVRGVVFVLRPLGPAFHYRPLSMFIFGLSFCLRFPQ</sequence>
<evidence type="ECO:0000259" key="1">
    <source>
        <dbReference type="Pfam" id="PF02854"/>
    </source>
</evidence>
<protein>
    <submittedName>
        <fullName evidence="2">Regulator of nonsense transcripts upf2</fullName>
    </submittedName>
</protein>
<dbReference type="InterPro" id="IPR039762">
    <property type="entry name" value="Nmd2/UPF2"/>
</dbReference>
<keyword evidence="3" id="KW-1185">Reference proteome</keyword>
<dbReference type="Proteomes" id="UP001058974">
    <property type="component" value="Chromosome 4"/>
</dbReference>
<dbReference type="Gene3D" id="1.25.40.180">
    <property type="match status" value="2"/>
</dbReference>
<dbReference type="PANTHER" id="PTHR12839">
    <property type="entry name" value="NONSENSE-MEDIATED MRNA DECAY PROTEIN 2 UP-FRAMESHIFT SUPPRESSOR 2"/>
    <property type="match status" value="1"/>
</dbReference>
<dbReference type="GO" id="GO:0035145">
    <property type="term" value="C:exon-exon junction complex"/>
    <property type="evidence" value="ECO:0007669"/>
    <property type="project" value="TreeGrafter"/>
</dbReference>
<comment type="caution">
    <text evidence="2">The sequence shown here is derived from an EMBL/GenBank/DDBJ whole genome shotgun (WGS) entry which is preliminary data.</text>
</comment>
<dbReference type="InterPro" id="IPR003890">
    <property type="entry name" value="MIF4G-like_typ-3"/>
</dbReference>
<dbReference type="GO" id="GO:0000184">
    <property type="term" value="P:nuclear-transcribed mRNA catabolic process, nonsense-mediated decay"/>
    <property type="evidence" value="ECO:0007669"/>
    <property type="project" value="InterPro"/>
</dbReference>
<evidence type="ECO:0000313" key="3">
    <source>
        <dbReference type="Proteomes" id="UP001058974"/>
    </source>
</evidence>